<evidence type="ECO:0000313" key="7">
    <source>
        <dbReference type="EMBL" id="AXF57707.1"/>
    </source>
</evidence>
<dbReference type="PANTHER" id="PTHR35791:SF1">
    <property type="entry name" value="UPF0754 MEMBRANE PROTEIN YHEB"/>
    <property type="match status" value="1"/>
</dbReference>
<evidence type="ECO:0000256" key="6">
    <source>
        <dbReference type="SAM" id="Phobius"/>
    </source>
</evidence>
<keyword evidence="3 6" id="KW-0812">Transmembrane</keyword>
<dbReference type="EMBL" id="CP031092">
    <property type="protein sequence ID" value="AXF57707.1"/>
    <property type="molecule type" value="Genomic_DNA"/>
</dbReference>
<evidence type="ECO:0000313" key="8">
    <source>
        <dbReference type="Proteomes" id="UP000252100"/>
    </source>
</evidence>
<dbReference type="PANTHER" id="PTHR35791">
    <property type="entry name" value="UPF0754 MEMBRANE PROTEIN YHEB"/>
    <property type="match status" value="1"/>
</dbReference>
<dbReference type="Pfam" id="PF04286">
    <property type="entry name" value="DUF445"/>
    <property type="match status" value="1"/>
</dbReference>
<protein>
    <submittedName>
        <fullName evidence="7">DUF445 family protein</fullName>
    </submittedName>
</protein>
<feature type="transmembrane region" description="Helical" evidence="6">
    <location>
        <begin position="6"/>
        <end position="30"/>
    </location>
</feature>
<evidence type="ECO:0000256" key="4">
    <source>
        <dbReference type="ARBA" id="ARBA00022989"/>
    </source>
</evidence>
<accession>A0A345C3C6</accession>
<gene>
    <name evidence="7" type="ORF">DT065_18180</name>
</gene>
<reference evidence="7 8" key="1">
    <citation type="journal article" date="2018" name="J. Microbiol.">
        <title>Salicibibacter kimchii gen. nov., sp. nov., a moderately halophilic and alkalitolerant bacterium in the family Bacillaceae, isolated from kimchi.</title>
        <authorList>
            <person name="Jang J.Y."/>
            <person name="Oh Y.J."/>
            <person name="Lim S.K."/>
            <person name="Park H.K."/>
            <person name="Lee C."/>
            <person name="Kim J.Y."/>
            <person name="Lee M.A."/>
            <person name="Choi H.J."/>
        </authorList>
    </citation>
    <scope>NUCLEOTIDE SEQUENCE [LARGE SCALE GENOMIC DNA]</scope>
    <source>
        <strain evidence="7 8">NKC1-1</strain>
    </source>
</reference>
<dbReference type="RefSeq" id="WP_114375772.1">
    <property type="nucleotide sequence ID" value="NZ_CP031092.1"/>
</dbReference>
<comment type="subcellular location">
    <subcellularLocation>
        <location evidence="1">Endomembrane system</location>
    </subcellularLocation>
</comment>
<evidence type="ECO:0000256" key="1">
    <source>
        <dbReference type="ARBA" id="ARBA00004308"/>
    </source>
</evidence>
<keyword evidence="8" id="KW-1185">Reference proteome</keyword>
<name>A0A345C3C6_9BACI</name>
<organism evidence="7 8">
    <name type="scientific">Salicibibacter kimchii</name>
    <dbReference type="NCBI Taxonomy" id="2099786"/>
    <lineage>
        <taxon>Bacteria</taxon>
        <taxon>Bacillati</taxon>
        <taxon>Bacillota</taxon>
        <taxon>Bacilli</taxon>
        <taxon>Bacillales</taxon>
        <taxon>Bacillaceae</taxon>
        <taxon>Salicibibacter</taxon>
    </lineage>
</organism>
<sequence length="380" mass="44116">MNGWLLLVLTALLAAVIGFITNVIAVAMLFHPRKPIFIGSWRLPFTPGLIPKRHVDIADHLGRIVMEHLLTVEGLQGRLTERRFQNEVNIWVKEGVKKWLANEERSLQEIAEHYRLWSSPDQKVEKRMKNIISHRMDTYWEETQSQTIEEIIPDDWNQKGKDFLPEVAHWILERLRVYLYSKEGKAQVQSIIQSFIRRRGSIVQVLDSFVRTEKMVERVYPEVVDALTSRDIENWLLKKLREEYDKVLQKKGSDFVSGKTVEQCYSELTDFIMKQIPIEEVFHKPVKEWAEKIDFIYVDQISDTVIQQAGGFLEVNMSGILESLRLDTIVSEQVKAFPLDRLEEIVVNISNRELRMIKFLGGILGGIIGIVQGLLILILL</sequence>
<dbReference type="AlphaFoldDB" id="A0A345C3C6"/>
<dbReference type="GO" id="GO:0012505">
    <property type="term" value="C:endomembrane system"/>
    <property type="evidence" value="ECO:0007669"/>
    <property type="project" value="UniProtKB-SubCell"/>
</dbReference>
<keyword evidence="4 6" id="KW-1133">Transmembrane helix</keyword>
<feature type="transmembrane region" description="Helical" evidence="6">
    <location>
        <begin position="359"/>
        <end position="379"/>
    </location>
</feature>
<keyword evidence="5 6" id="KW-0472">Membrane</keyword>
<evidence type="ECO:0000256" key="2">
    <source>
        <dbReference type="ARBA" id="ARBA00008053"/>
    </source>
</evidence>
<dbReference type="OrthoDB" id="9787430at2"/>
<evidence type="ECO:0000256" key="5">
    <source>
        <dbReference type="ARBA" id="ARBA00023136"/>
    </source>
</evidence>
<comment type="similarity">
    <text evidence="2">Belongs to the UPF0754 family.</text>
</comment>
<proteinExistence type="inferred from homology"/>
<evidence type="ECO:0000256" key="3">
    <source>
        <dbReference type="ARBA" id="ARBA00022692"/>
    </source>
</evidence>
<dbReference type="KEGG" id="rue:DT065_18180"/>
<dbReference type="Proteomes" id="UP000252100">
    <property type="component" value="Chromosome"/>
</dbReference>
<dbReference type="InterPro" id="IPR007383">
    <property type="entry name" value="DUF445"/>
</dbReference>